<gene>
    <name evidence="2" type="ORF">BDE40_1326</name>
</gene>
<reference evidence="2 3" key="1">
    <citation type="submission" date="2019-03" db="EMBL/GenBank/DDBJ databases">
        <title>Genomic Encyclopedia of Archaeal and Bacterial Type Strains, Phase II (KMG-II): from individual species to whole genera.</title>
        <authorList>
            <person name="Goeker M."/>
        </authorList>
    </citation>
    <scope>NUCLEOTIDE SEQUENCE [LARGE SCALE GENOMIC DNA]</scope>
    <source>
        <strain evidence="2 3">DSM 29467</strain>
    </source>
</reference>
<keyword evidence="1" id="KW-1133">Transmembrane helix</keyword>
<dbReference type="EMBL" id="SOBH01000001">
    <property type="protein sequence ID" value="TDT78022.1"/>
    <property type="molecule type" value="Genomic_DNA"/>
</dbReference>
<evidence type="ECO:0008006" key="4">
    <source>
        <dbReference type="Google" id="ProtNLM"/>
    </source>
</evidence>
<keyword evidence="3" id="KW-1185">Reference proteome</keyword>
<proteinExistence type="predicted"/>
<evidence type="ECO:0000313" key="3">
    <source>
        <dbReference type="Proteomes" id="UP000294563"/>
    </source>
</evidence>
<dbReference type="AlphaFoldDB" id="A0A4R7LT57"/>
<feature type="transmembrane region" description="Helical" evidence="1">
    <location>
        <begin position="12"/>
        <end position="33"/>
    </location>
</feature>
<comment type="caution">
    <text evidence="2">The sequence shown here is derived from an EMBL/GenBank/DDBJ whole genome shotgun (WGS) entry which is preliminary data.</text>
</comment>
<dbReference type="Gene3D" id="3.90.226.10">
    <property type="entry name" value="2-enoyl-CoA Hydratase, Chain A, domain 1"/>
    <property type="match status" value="1"/>
</dbReference>
<sequence>MTEHWYGEHGLVWSFWINLVLIRVLIFMLQGWIGPEKGQDFHDNWVPVLLFVLFFHGILFVWQAVGVVRASEAHIRTLGAMAPVWGAQLGLIVAFLWVTVHLHEAWQMTLPIPDTRKLQADFEAERAAKYSIEPTVDGRSLTLTGSLELGIVDHLKKRLEASPNVEQIVLNSSGGNIYQARGLANTIGQNGLNTLVLFECNSACTTVFIGGAERQLAPGARLGFHQYRIDAAYTVLNANLVREQERDRAYFLRSGVAAWFIDKMFDSQASEMWYPDLSELIDARVVTGVAP</sequence>
<accession>A0A4R7LT57</accession>
<feature type="transmembrane region" description="Helical" evidence="1">
    <location>
        <begin position="45"/>
        <end position="68"/>
    </location>
</feature>
<protein>
    <recommendedName>
        <fullName evidence="4">ClpP protease-like protein</fullName>
    </recommendedName>
</protein>
<name>A0A4R7LT57_9RHOB</name>
<evidence type="ECO:0000256" key="1">
    <source>
        <dbReference type="SAM" id="Phobius"/>
    </source>
</evidence>
<dbReference type="SUPFAM" id="SSF52096">
    <property type="entry name" value="ClpP/crotonase"/>
    <property type="match status" value="1"/>
</dbReference>
<organism evidence="2 3">
    <name type="scientific">Litoreibacter halocynthiae</name>
    <dbReference type="NCBI Taxonomy" id="1242689"/>
    <lineage>
        <taxon>Bacteria</taxon>
        <taxon>Pseudomonadati</taxon>
        <taxon>Pseudomonadota</taxon>
        <taxon>Alphaproteobacteria</taxon>
        <taxon>Rhodobacterales</taxon>
        <taxon>Roseobacteraceae</taxon>
        <taxon>Litoreibacter</taxon>
    </lineage>
</organism>
<feature type="transmembrane region" description="Helical" evidence="1">
    <location>
        <begin position="80"/>
        <end position="100"/>
    </location>
</feature>
<dbReference type="InterPro" id="IPR029045">
    <property type="entry name" value="ClpP/crotonase-like_dom_sf"/>
</dbReference>
<evidence type="ECO:0000313" key="2">
    <source>
        <dbReference type="EMBL" id="TDT78022.1"/>
    </source>
</evidence>
<keyword evidence="1" id="KW-0812">Transmembrane</keyword>
<keyword evidence="1" id="KW-0472">Membrane</keyword>
<dbReference type="Proteomes" id="UP000294563">
    <property type="component" value="Unassembled WGS sequence"/>
</dbReference>